<comment type="caution">
    <text evidence="2">The sequence shown here is derived from an EMBL/GenBank/DDBJ whole genome shotgun (WGS) entry which is preliminary data.</text>
</comment>
<evidence type="ECO:0000313" key="3">
    <source>
        <dbReference type="Proteomes" id="UP001155034"/>
    </source>
</evidence>
<dbReference type="Pfam" id="PF01609">
    <property type="entry name" value="DDE_Tnp_1"/>
    <property type="match status" value="1"/>
</dbReference>
<proteinExistence type="predicted"/>
<feature type="domain" description="Transposase IS4-like" evidence="1">
    <location>
        <begin position="166"/>
        <end position="344"/>
    </location>
</feature>
<gene>
    <name evidence="2" type="ORF">GGP82_003657</name>
</gene>
<dbReference type="RefSeq" id="WP_259084374.1">
    <property type="nucleotide sequence ID" value="NZ_JANTYZ010000041.1"/>
</dbReference>
<dbReference type="InterPro" id="IPR002559">
    <property type="entry name" value="Transposase_11"/>
</dbReference>
<dbReference type="Proteomes" id="UP001155034">
    <property type="component" value="Unassembled WGS sequence"/>
</dbReference>
<evidence type="ECO:0000259" key="1">
    <source>
        <dbReference type="Pfam" id="PF01609"/>
    </source>
</evidence>
<dbReference type="EMBL" id="JANTYZ010000041">
    <property type="protein sequence ID" value="MCS3867072.1"/>
    <property type="molecule type" value="Genomic_DNA"/>
</dbReference>
<sequence>MSTIFRKMADIYNYQVGFWQRQFLQELFRAVFSLRGRVNFTNLARFSFFHEQTFRRHFRKAFRWVWFNLTVFRLRRHPEEPIIGVFDCSFLPKSGTETWGLGRFFSSLAGKPQKGLEVSVLGIVATESRRAFGVDATQTPPDLSADQTDGYSRVDFYLEQITDLYDQLAGLGVSYWVGDGFYAKRKVFNTVTGLGGDLITRLRSDANLRYLYTGPPKDGPGRPKQYDGKIDWDDQEVLTRRFDEVGRLPDQPEVRVLTTVANSPHFGRDLRVVLLIGPGGEQVILASTDRSQHAEKVVRYYRLRYQIEFVIRDAKQHAGLTHCQARSQEKLDFHLNMSVAAVNMLRLLAQKADCSLRTYRREAYNRLLIRQLFSKLGLSAEYDRTDPRIQSVIHTGRMAV</sequence>
<name>A0A9X2ZQ21_9BACT</name>
<organism evidence="2 3">
    <name type="scientific">Salinibacter ruber</name>
    <dbReference type="NCBI Taxonomy" id="146919"/>
    <lineage>
        <taxon>Bacteria</taxon>
        <taxon>Pseudomonadati</taxon>
        <taxon>Rhodothermota</taxon>
        <taxon>Rhodothermia</taxon>
        <taxon>Rhodothermales</taxon>
        <taxon>Salinibacteraceae</taxon>
        <taxon>Salinibacter</taxon>
    </lineage>
</organism>
<dbReference type="GO" id="GO:0003677">
    <property type="term" value="F:DNA binding"/>
    <property type="evidence" value="ECO:0007669"/>
    <property type="project" value="InterPro"/>
</dbReference>
<evidence type="ECO:0000313" key="2">
    <source>
        <dbReference type="EMBL" id="MCS3867072.1"/>
    </source>
</evidence>
<dbReference type="AlphaFoldDB" id="A0A9X2ZQ21"/>
<protein>
    <recommendedName>
        <fullName evidence="1">Transposase IS4-like domain-containing protein</fullName>
    </recommendedName>
</protein>
<dbReference type="GO" id="GO:0004803">
    <property type="term" value="F:transposase activity"/>
    <property type="evidence" value="ECO:0007669"/>
    <property type="project" value="InterPro"/>
</dbReference>
<dbReference type="SUPFAM" id="SSF53098">
    <property type="entry name" value="Ribonuclease H-like"/>
    <property type="match status" value="1"/>
</dbReference>
<reference evidence="2" key="1">
    <citation type="submission" date="2022-08" db="EMBL/GenBank/DDBJ databases">
        <title>Genomic Encyclopedia of Type Strains, Phase V (KMG-V): Genome sequencing to study the core and pangenomes of soil and plant-associated prokaryotes.</title>
        <authorList>
            <person name="Whitman W."/>
        </authorList>
    </citation>
    <scope>NUCLEOTIDE SEQUENCE</scope>
    <source>
        <strain evidence="2">SP2016B</strain>
    </source>
</reference>
<dbReference type="GO" id="GO:0006313">
    <property type="term" value="P:DNA transposition"/>
    <property type="evidence" value="ECO:0007669"/>
    <property type="project" value="InterPro"/>
</dbReference>
<dbReference type="InterPro" id="IPR012337">
    <property type="entry name" value="RNaseH-like_sf"/>
</dbReference>
<accession>A0A9X2ZQ21</accession>